<dbReference type="Gene3D" id="1.25.40.10">
    <property type="entry name" value="Tetratricopeptide repeat domain"/>
    <property type="match status" value="1"/>
</dbReference>
<dbReference type="InterPro" id="IPR031350">
    <property type="entry name" value="Goodbye_dom"/>
</dbReference>
<evidence type="ECO:0000313" key="5">
    <source>
        <dbReference type="Proteomes" id="UP000190744"/>
    </source>
</evidence>
<dbReference type="SUPFAM" id="SSF52540">
    <property type="entry name" value="P-loop containing nucleoside triphosphate hydrolases"/>
    <property type="match status" value="1"/>
</dbReference>
<proteinExistence type="predicted"/>
<sequence length="1369" mass="156335">MDVAVTDNEVPVGMDPELNKELAEAWNGMKLRLKELAELSQGEEYDESLTADKVKENLNAIQTGRRKKAEKWHTLKKTIGATLDIIAKVGGMVADAASQVFAPAGQCYNALNFVISAYKDYQSIFGTLNKLFTRCIDFLGRLPNYVKGKMSRGLSKVSCDVMRLFVNICDKALSLQKSPLFKLKTIAKITFLSENEFSGFIDEMAELTETEKLEALTGIYLNSAVAAENSTVTRGILEDDRAERTEEKKEKKDRKILLQNLDFDKGPDTWDGNAQSPIPTWNTTYQRICQKNTAGTGRWLLEHSTYKEWKKQDGKIPILAIVGPEASGKSYLAASIIGHLQREGARKVTKSRHLTAFYFLNKSKSNAKIGVLGKSIIWQFAESDASYMQSAALTCEKHGRIEPKYFLTQLLLDNQKEMNHIDATFYIVINKLGDSNGYVHPGVLDFLQKIDKKSSVRVLLTTTEKTAEHLKHQRVLFSMISMKENKDDLHLYINARMDRIDVLSERNDDHVLGIRKRIQDCLQTQMNGNFYLIDDMLDEISALDLENDIYQVLESPLRTLSQHIEDDVRKLTLTRTSKELSEINEIVLWITFAQERMTVEKMKAVLQFHNGAASLRPLEERLKKFLLFEIDNEGLVDFRSEMILENIPERARAAEQLRESNKVVNKGEIDILNHFLGNVCPPALIKKLELTELLEEKLSPPKEQLYKEDSNTAHFKLAKICLHALTSPSGDNLRVLRGYAVRQMVFHMSQVELSPIDRDLRAQIGPHLVRLFRDGSAIDNLFWANKDIPCVPPWMLENSTVICKWLKNTAIVSNISEDAKIWIRDLLGDEKDTVRKLNEPSAIRMAYWCFREPLPPDATLSAYRVVCTFLSKFRVLPITTDGDKSEESCPQPTMSEIEDWCKGKLDLSKPDSRWQSQVALILTGTGKRPEARERCEDALKLDRKNWRASLLLANIVESREEGIKILLKLVKHYGKDSNWLEEHDEDFSNMAYNLGRLYWEDEGRGKAIDWFSVSLEHGPVRPDLVFQILRKYQSDERWVETMGIIQRLYSQSHLQIVMTALPESPWRDDIYAAIRQAVVNTKKFTVFDQVYQPAIEFAVNTKRYRLSFDLRQSYASALSVCPAPKTDEIRKLLEAAAGDVPHINTDLVGAFFLIGHRLGAIYLQNAREAKEASKEDEARAWLDRMSSIVPEQVKEDQMRLPLRLFAARYHLIYGNEDKARLLAHNTLRMAIELLSDDDPTNDMFAYKKILYAVIPFEDKVNASTALALMKIEAPGGSFKMSCSCQCGHIFEDPGEMWWCMDCINVVLTTKCKEAIEDKKVCRSSHKHIYIPPWNAEKMKVPKNQVPWNGEVITMKEWIGVLTKAYHLTK</sequence>
<dbReference type="Proteomes" id="UP000190744">
    <property type="component" value="Unassembled WGS sequence"/>
</dbReference>
<evidence type="ECO:0000256" key="1">
    <source>
        <dbReference type="ARBA" id="ARBA00022737"/>
    </source>
</evidence>
<comment type="caution">
    <text evidence="4">The sequence shown here is derived from an EMBL/GenBank/DDBJ whole genome shotgun (WGS) entry which is preliminary data.</text>
</comment>
<evidence type="ECO:0000259" key="3">
    <source>
        <dbReference type="Pfam" id="PF24883"/>
    </source>
</evidence>
<feature type="domain" description="Nephrocystin 3-like N-terminal" evidence="3">
    <location>
        <begin position="295"/>
        <end position="461"/>
    </location>
</feature>
<keyword evidence="1" id="KW-0677">Repeat</keyword>
<dbReference type="PANTHER" id="PTHR10039">
    <property type="entry name" value="AMELOGENIN"/>
    <property type="match status" value="1"/>
</dbReference>
<accession>A0A1S9RX40</accession>
<dbReference type="InterPro" id="IPR056884">
    <property type="entry name" value="NPHP3-like_N"/>
</dbReference>
<evidence type="ECO:0000313" key="4">
    <source>
        <dbReference type="EMBL" id="OOQ89568.1"/>
    </source>
</evidence>
<dbReference type="Pfam" id="PF17109">
    <property type="entry name" value="Goodbye"/>
    <property type="match status" value="1"/>
</dbReference>
<reference evidence="5" key="1">
    <citation type="submission" date="2015-09" db="EMBL/GenBank/DDBJ databases">
        <authorList>
            <person name="Fill T.P."/>
            <person name="Baretta J.F."/>
            <person name="de Almeida L.G."/>
            <person name="Rocha M."/>
            <person name="de Souza D.H."/>
            <person name="Malavazi I."/>
            <person name="Cerdeira L.T."/>
            <person name="Hong H."/>
            <person name="Samborskyy M."/>
            <person name="de Vasconcelos A.T."/>
            <person name="Leadlay P."/>
            <person name="Rodrigues-Filho E."/>
        </authorList>
    </citation>
    <scope>NUCLEOTIDE SEQUENCE [LARGE SCALE GENOMIC DNA]</scope>
    <source>
        <strain evidence="5">LaBioMMi 136</strain>
    </source>
</reference>
<feature type="domain" description="Fungal STAND N-terminal Goodbye" evidence="2">
    <location>
        <begin position="44"/>
        <end position="145"/>
    </location>
</feature>
<dbReference type="SUPFAM" id="SSF48452">
    <property type="entry name" value="TPR-like"/>
    <property type="match status" value="1"/>
</dbReference>
<organism evidence="4 5">
    <name type="scientific">Penicillium brasilianum</name>
    <dbReference type="NCBI Taxonomy" id="104259"/>
    <lineage>
        <taxon>Eukaryota</taxon>
        <taxon>Fungi</taxon>
        <taxon>Dikarya</taxon>
        <taxon>Ascomycota</taxon>
        <taxon>Pezizomycotina</taxon>
        <taxon>Eurotiomycetes</taxon>
        <taxon>Eurotiomycetidae</taxon>
        <taxon>Eurotiales</taxon>
        <taxon>Aspergillaceae</taxon>
        <taxon>Penicillium</taxon>
    </lineage>
</organism>
<evidence type="ECO:0000259" key="2">
    <source>
        <dbReference type="Pfam" id="PF17109"/>
    </source>
</evidence>
<dbReference type="EMBL" id="LJBN01000106">
    <property type="protein sequence ID" value="OOQ89568.1"/>
    <property type="molecule type" value="Genomic_DNA"/>
</dbReference>
<dbReference type="InterPro" id="IPR011990">
    <property type="entry name" value="TPR-like_helical_dom_sf"/>
</dbReference>
<dbReference type="Pfam" id="PF24883">
    <property type="entry name" value="NPHP3_N"/>
    <property type="match status" value="1"/>
</dbReference>
<dbReference type="InterPro" id="IPR027417">
    <property type="entry name" value="P-loop_NTPase"/>
</dbReference>
<dbReference type="PANTHER" id="PTHR10039:SF17">
    <property type="entry name" value="FUNGAL STAND N-TERMINAL GOODBYE DOMAIN-CONTAINING PROTEIN-RELATED"/>
    <property type="match status" value="1"/>
</dbReference>
<name>A0A1S9RX40_PENBI</name>
<gene>
    <name evidence="4" type="ORF">PEBR_07786</name>
</gene>
<protein>
    <submittedName>
        <fullName evidence="4">Uncharacterized protein</fullName>
    </submittedName>
</protein>